<keyword evidence="1" id="KW-0547">Nucleotide-binding</keyword>
<feature type="region of interest" description="Disordered" evidence="4">
    <location>
        <begin position="1120"/>
        <end position="1255"/>
    </location>
</feature>
<feature type="domain" description="Helicase C-terminal" evidence="5">
    <location>
        <begin position="925"/>
        <end position="1084"/>
    </location>
</feature>
<dbReference type="InterPro" id="IPR049730">
    <property type="entry name" value="SNF2/RAD54-like_C"/>
</dbReference>
<protein>
    <recommendedName>
        <fullName evidence="5">Helicase C-terminal domain-containing protein</fullName>
    </recommendedName>
</protein>
<evidence type="ECO:0000313" key="6">
    <source>
        <dbReference type="EMBL" id="PGH27254.1"/>
    </source>
</evidence>
<evidence type="ECO:0000259" key="5">
    <source>
        <dbReference type="PROSITE" id="PS51194"/>
    </source>
</evidence>
<dbReference type="GO" id="GO:0016787">
    <property type="term" value="F:hydrolase activity"/>
    <property type="evidence" value="ECO:0007669"/>
    <property type="project" value="UniProtKB-KW"/>
</dbReference>
<evidence type="ECO:0000256" key="4">
    <source>
        <dbReference type="SAM" id="MobiDB-lite"/>
    </source>
</evidence>
<dbReference type="AlphaFoldDB" id="A0A2B7YT86"/>
<sequence>MDTQMERDDDALPLLPPGRNLQQECSLSLQLQTAVAQGTCEPASSRSDSVSPSPQSASPARSLTSTPCTPPASSSDTILKEDALLQDLNRYIAVGVLRHCNQLLNDWVPGKGDSYPEAEVRKLRAERWIRTETCANTAFPEWSAVRVYILPDDIGRKFVSRSSVPLRRCLKLVISKLDTSPEAWEGQFDPHVETASRVPEEEDESLFYIFNTLESPNPDVDKVSDPFARKAMEDILWKEEGDYAVRPDEEQVGVFGLKTPLYAYQRRSAAYMIQRESEPAQTLDPRLQAFNGPTGQLYYYDREEGSIVLEKRLYSEACGGILAETMGFGKTLISLAVILATRGHFPRIPSDHMDGVHPVRQKTASLLEMAAAAAGRYSLPWGSYFDQIGASGMHFEKCLDACERNRGAYTISAPPPRYRRRESTNAKAKSTHLKLCSGTLVIVPLNLVDHWLREIDKHTQGLRVLVLRDFRQVTPSPDELMRYDIILFSRFRFDYEASPSGPTSSRLEGSPLKKLHWLRIIVDEGHNFARQSGKSNAVHILDNLHVERRWVVSGTPSSGLYGVEVSLASQETGTPNNNGSSILQSRKRVGNAMEEEAKNIDRLKLIVVGFLNLKPWANSRAQDPANWKKYIKPAGPGAKGGRGTSLRSTLQSLVVRHRSEDINKDLTLPKLYNKVVHLEPTFHDKLTLNMFLFQIVVNAITSERKDGDYMFDPRNRRYLSETISNLRHAGFWWMGFEKKAIQVTIDIARKYFEENCHRMSGPDLNKLSDAIGIAEKTIRCSCWEAFNQYDELGVFVEDFPDHARSAWAIHSLLEHKQPLLMGTSRAVAAQKFVTSHLCAVDPAEGLVGAGLKARHAVQKYAGSKAPSSSEPLANGSKKPVTETLVPRSKPNPSASKKSRASGLFKSLSPKSPLAKAKLVATASAKLTYLMDKVVEFQEKEKIIIFYEHNNTAYWIAEGLELLGVEFRIYANTLPANQRSEYLRLFNETEVVRVFLMDLSQAAHGLHIACASRVFIVNPIWDPNIESQAIKRAHRISQTKPVYVETLVLRDTLEDKMLRRRKQMSNAELQHAERDPLDDQTMSYIIQNEGFIPMPEDESSTKPAYLKTPPGFFDRHKLPIPRELPPAHGITYLPSRSSSTSNKRKRPVHKDDRPWIQSDILPHESNLKKPPRKRRASSENESVASEEIITEPSRTRTPPVQPRVAFYPPTPPEFENRDTPMGGVFTPGMLQPGDPVPHNLTEMASHSTDLEDPFRN</sequence>
<dbReference type="PANTHER" id="PTHR45626">
    <property type="entry name" value="TRANSCRIPTION TERMINATION FACTOR 2-RELATED"/>
    <property type="match status" value="1"/>
</dbReference>
<dbReference type="GO" id="GO:0005524">
    <property type="term" value="F:ATP binding"/>
    <property type="evidence" value="ECO:0007669"/>
    <property type="project" value="UniProtKB-KW"/>
</dbReference>
<organism evidence="6 7">
    <name type="scientific">Polytolypa hystricis (strain UAMH7299)</name>
    <dbReference type="NCBI Taxonomy" id="1447883"/>
    <lineage>
        <taxon>Eukaryota</taxon>
        <taxon>Fungi</taxon>
        <taxon>Dikarya</taxon>
        <taxon>Ascomycota</taxon>
        <taxon>Pezizomycotina</taxon>
        <taxon>Eurotiomycetes</taxon>
        <taxon>Eurotiomycetidae</taxon>
        <taxon>Onygenales</taxon>
        <taxon>Onygenales incertae sedis</taxon>
        <taxon>Polytolypa</taxon>
    </lineage>
</organism>
<dbReference type="SMART" id="SM00487">
    <property type="entry name" value="DEXDc"/>
    <property type="match status" value="1"/>
</dbReference>
<evidence type="ECO:0000256" key="2">
    <source>
        <dbReference type="ARBA" id="ARBA00022801"/>
    </source>
</evidence>
<dbReference type="CDD" id="cd18008">
    <property type="entry name" value="DEXDc_SHPRH-like"/>
    <property type="match status" value="1"/>
</dbReference>
<dbReference type="GO" id="GO:0005634">
    <property type="term" value="C:nucleus"/>
    <property type="evidence" value="ECO:0007669"/>
    <property type="project" value="TreeGrafter"/>
</dbReference>
<dbReference type="Gene3D" id="3.40.50.300">
    <property type="entry name" value="P-loop containing nucleotide triphosphate hydrolases"/>
    <property type="match status" value="1"/>
</dbReference>
<dbReference type="Pfam" id="PF00271">
    <property type="entry name" value="Helicase_C"/>
    <property type="match status" value="1"/>
</dbReference>
<dbReference type="EMBL" id="PDNA01000008">
    <property type="protein sequence ID" value="PGH27254.1"/>
    <property type="molecule type" value="Genomic_DNA"/>
</dbReference>
<dbReference type="GO" id="GO:0008094">
    <property type="term" value="F:ATP-dependent activity, acting on DNA"/>
    <property type="evidence" value="ECO:0007669"/>
    <property type="project" value="TreeGrafter"/>
</dbReference>
<dbReference type="Pfam" id="PF00176">
    <property type="entry name" value="SNF2-rel_dom"/>
    <property type="match status" value="1"/>
</dbReference>
<dbReference type="InterPro" id="IPR050628">
    <property type="entry name" value="SNF2_RAD54_helicase_TF"/>
</dbReference>
<keyword evidence="7" id="KW-1185">Reference proteome</keyword>
<name>A0A2B7YT86_POLH7</name>
<dbReference type="Gene3D" id="3.40.50.10810">
    <property type="entry name" value="Tandem AAA-ATPase domain"/>
    <property type="match status" value="1"/>
</dbReference>
<evidence type="ECO:0000313" key="7">
    <source>
        <dbReference type="Proteomes" id="UP000224634"/>
    </source>
</evidence>
<reference evidence="6 7" key="1">
    <citation type="submission" date="2017-10" db="EMBL/GenBank/DDBJ databases">
        <title>Comparative genomics in systemic dimorphic fungi from Ajellomycetaceae.</title>
        <authorList>
            <person name="Munoz J.F."/>
            <person name="Mcewen J.G."/>
            <person name="Clay O.K."/>
            <person name="Cuomo C.A."/>
        </authorList>
    </citation>
    <scope>NUCLEOTIDE SEQUENCE [LARGE SCALE GENOMIC DNA]</scope>
    <source>
        <strain evidence="6 7">UAMH7299</strain>
    </source>
</reference>
<dbReference type="STRING" id="1447883.A0A2B7YT86"/>
<evidence type="ECO:0000256" key="3">
    <source>
        <dbReference type="ARBA" id="ARBA00022840"/>
    </source>
</evidence>
<dbReference type="PANTHER" id="PTHR45626:SF51">
    <property type="entry name" value="SNF2-RELATED DOMAIN-CONTAINING PROTEIN"/>
    <property type="match status" value="1"/>
</dbReference>
<accession>A0A2B7YT86</accession>
<feature type="region of interest" description="Disordered" evidence="4">
    <location>
        <begin position="37"/>
        <end position="75"/>
    </location>
</feature>
<dbReference type="InterPro" id="IPR014001">
    <property type="entry name" value="Helicase_ATP-bd"/>
</dbReference>
<gene>
    <name evidence="6" type="ORF">AJ80_00964</name>
</gene>
<evidence type="ECO:0000256" key="1">
    <source>
        <dbReference type="ARBA" id="ARBA00022741"/>
    </source>
</evidence>
<dbReference type="CDD" id="cd18793">
    <property type="entry name" value="SF2_C_SNF"/>
    <property type="match status" value="1"/>
</dbReference>
<dbReference type="InterPro" id="IPR001650">
    <property type="entry name" value="Helicase_C-like"/>
</dbReference>
<dbReference type="InterPro" id="IPR000330">
    <property type="entry name" value="SNF2_N"/>
</dbReference>
<dbReference type="InterPro" id="IPR027417">
    <property type="entry name" value="P-loop_NTPase"/>
</dbReference>
<dbReference type="GO" id="GO:0006281">
    <property type="term" value="P:DNA repair"/>
    <property type="evidence" value="ECO:0007669"/>
    <property type="project" value="TreeGrafter"/>
</dbReference>
<keyword evidence="2" id="KW-0378">Hydrolase</keyword>
<keyword evidence="3" id="KW-0067">ATP-binding</keyword>
<feature type="compositionally biased region" description="Low complexity" evidence="4">
    <location>
        <begin position="42"/>
        <end position="75"/>
    </location>
</feature>
<dbReference type="SUPFAM" id="SSF52540">
    <property type="entry name" value="P-loop containing nucleoside triphosphate hydrolases"/>
    <property type="match status" value="2"/>
</dbReference>
<dbReference type="InterPro" id="IPR038718">
    <property type="entry name" value="SNF2-like_sf"/>
</dbReference>
<dbReference type="Proteomes" id="UP000224634">
    <property type="component" value="Unassembled WGS sequence"/>
</dbReference>
<feature type="region of interest" description="Disordered" evidence="4">
    <location>
        <begin position="862"/>
        <end position="903"/>
    </location>
</feature>
<dbReference type="OrthoDB" id="2801544at2759"/>
<comment type="caution">
    <text evidence="6">The sequence shown here is derived from an EMBL/GenBank/DDBJ whole genome shotgun (WGS) entry which is preliminary data.</text>
</comment>
<dbReference type="PROSITE" id="PS51194">
    <property type="entry name" value="HELICASE_CTER"/>
    <property type="match status" value="1"/>
</dbReference>
<proteinExistence type="predicted"/>